<evidence type="ECO:0000256" key="1">
    <source>
        <dbReference type="ARBA" id="ARBA00008343"/>
    </source>
</evidence>
<comment type="similarity">
    <text evidence="1 13">Belongs to the Nth/MutY family.</text>
</comment>
<feature type="domain" description="HhH-GPD" evidence="15">
    <location>
        <begin position="136"/>
        <end position="284"/>
    </location>
</feature>
<comment type="function">
    <text evidence="13">Bifunctional DNA N-glycosylase with associated apurinic/apyrimidinic (AP) lyase function that catalyzes the first step in base excision repair (BER), the primary repair pathway for the repair of oxidative DNA damage. The DNA N-glycosylase activity releases the damaged DNA base from DNA by cleaving the N-glycosidic bond, leaving an AP site. The AP lyase activity cleaves the phosphodiester bond 3' to the AP site by a beta-elimination. Primarily recognizes and repairs oxidative base damage of pyrimidines.</text>
</comment>
<dbReference type="Pfam" id="PF00730">
    <property type="entry name" value="HhH-GPD"/>
    <property type="match status" value="1"/>
</dbReference>
<dbReference type="HAMAP" id="MF_03183">
    <property type="entry name" value="Endonuclease_III_Nth"/>
    <property type="match status" value="1"/>
</dbReference>
<keyword evidence="3" id="KW-0479">Metal-binding</keyword>
<dbReference type="SUPFAM" id="SSF48150">
    <property type="entry name" value="DNA-glycosylase"/>
    <property type="match status" value="1"/>
</dbReference>
<comment type="catalytic activity">
    <reaction evidence="12 13">
        <text>2'-deoxyribonucleotide-(2'-deoxyribose 5'-phosphate)-2'-deoxyribonucleotide-DNA = a 3'-end 2'-deoxyribonucleotide-(2,3-dehydro-2,3-deoxyribose 5'-phosphate)-DNA + a 5'-end 5'-phospho-2'-deoxyribonucleoside-DNA + H(+)</text>
        <dbReference type="Rhea" id="RHEA:66592"/>
        <dbReference type="Rhea" id="RHEA-COMP:13180"/>
        <dbReference type="Rhea" id="RHEA-COMP:16897"/>
        <dbReference type="Rhea" id="RHEA-COMP:17067"/>
        <dbReference type="ChEBI" id="CHEBI:15378"/>
        <dbReference type="ChEBI" id="CHEBI:136412"/>
        <dbReference type="ChEBI" id="CHEBI:157695"/>
        <dbReference type="ChEBI" id="CHEBI:167181"/>
        <dbReference type="EC" id="4.2.99.18"/>
    </reaction>
</comment>
<dbReference type="InterPro" id="IPR030841">
    <property type="entry name" value="NTH1"/>
</dbReference>
<dbReference type="GO" id="GO:0000703">
    <property type="term" value="F:oxidized pyrimidine nucleobase lesion DNA N-glycosylase activity"/>
    <property type="evidence" value="ECO:0007669"/>
    <property type="project" value="UniProtKB-UniRule"/>
</dbReference>
<evidence type="ECO:0000256" key="11">
    <source>
        <dbReference type="ARBA" id="ARBA00023295"/>
    </source>
</evidence>
<feature type="compositionally biased region" description="Basic and acidic residues" evidence="14">
    <location>
        <begin position="23"/>
        <end position="35"/>
    </location>
</feature>
<keyword evidence="8" id="KW-0411">Iron-sulfur</keyword>
<dbReference type="Gene3D" id="1.10.1670.10">
    <property type="entry name" value="Helix-hairpin-Helix base-excision DNA repair enzymes (C-terminal)"/>
    <property type="match status" value="1"/>
</dbReference>
<dbReference type="SMART" id="SM00478">
    <property type="entry name" value="ENDO3c"/>
    <property type="match status" value="1"/>
</dbReference>
<reference evidence="16" key="2">
    <citation type="submission" date="2021-08" db="EMBL/GenBank/DDBJ databases">
        <authorList>
            <person name="Eriksson T."/>
        </authorList>
    </citation>
    <scope>NUCLEOTIDE SEQUENCE</scope>
    <source>
        <strain evidence="16">Stoneville</strain>
        <tissue evidence="16">Whole head</tissue>
    </source>
</reference>
<gene>
    <name evidence="13" type="primary">NTH1</name>
    <name evidence="16" type="ORF">GEV33_013245</name>
</gene>
<dbReference type="GO" id="GO:0046872">
    <property type="term" value="F:metal ion binding"/>
    <property type="evidence" value="ECO:0007669"/>
    <property type="project" value="UniProtKB-KW"/>
</dbReference>
<comment type="caution">
    <text evidence="13">Lacks conserved residue(s) required for the propagation of feature annotation.</text>
</comment>
<dbReference type="GO" id="GO:0006289">
    <property type="term" value="P:nucleotide-excision repair"/>
    <property type="evidence" value="ECO:0007669"/>
    <property type="project" value="TreeGrafter"/>
</dbReference>
<evidence type="ECO:0000256" key="13">
    <source>
        <dbReference type="HAMAP-Rule" id="MF_03183"/>
    </source>
</evidence>
<dbReference type="InterPro" id="IPR000445">
    <property type="entry name" value="HhH_motif"/>
</dbReference>
<comment type="caution">
    <text evidence="16">The sequence shown here is derived from an EMBL/GenBank/DDBJ whole genome shotgun (WGS) entry which is preliminary data.</text>
</comment>
<keyword evidence="9 13" id="KW-0234">DNA repair</keyword>
<feature type="region of interest" description="Disordered" evidence="14">
    <location>
        <begin position="1"/>
        <end position="63"/>
    </location>
</feature>
<dbReference type="EMBL" id="JABDTM020028072">
    <property type="protein sequence ID" value="KAH0809547.1"/>
    <property type="molecule type" value="Genomic_DNA"/>
</dbReference>
<evidence type="ECO:0000313" key="17">
    <source>
        <dbReference type="Proteomes" id="UP000719412"/>
    </source>
</evidence>
<evidence type="ECO:0000313" key="16">
    <source>
        <dbReference type="EMBL" id="KAH0809547.1"/>
    </source>
</evidence>
<feature type="compositionally biased region" description="Basic and acidic residues" evidence="14">
    <location>
        <begin position="1"/>
        <end position="16"/>
    </location>
</feature>
<evidence type="ECO:0000256" key="14">
    <source>
        <dbReference type="SAM" id="MobiDB-lite"/>
    </source>
</evidence>
<keyword evidence="4 13" id="KW-0227">DNA damage</keyword>
<evidence type="ECO:0000256" key="5">
    <source>
        <dbReference type="ARBA" id="ARBA00022801"/>
    </source>
</evidence>
<dbReference type="Pfam" id="PF00633">
    <property type="entry name" value="HHH"/>
    <property type="match status" value="1"/>
</dbReference>
<keyword evidence="2" id="KW-0004">4Fe-4S</keyword>
<dbReference type="GO" id="GO:0003677">
    <property type="term" value="F:DNA binding"/>
    <property type="evidence" value="ECO:0007669"/>
    <property type="project" value="UniProtKB-UniRule"/>
</dbReference>
<name>A0A8J6H7Z3_TENMO</name>
<dbReference type="EC" id="3.2.2.-" evidence="13"/>
<reference evidence="16" key="1">
    <citation type="journal article" date="2020" name="J Insects Food Feed">
        <title>The yellow mealworm (Tenebrio molitor) genome: a resource for the emerging insects as food and feed industry.</title>
        <authorList>
            <person name="Eriksson T."/>
            <person name="Andere A."/>
            <person name="Kelstrup H."/>
            <person name="Emery V."/>
            <person name="Picard C."/>
        </authorList>
    </citation>
    <scope>NUCLEOTIDE SEQUENCE</scope>
    <source>
        <strain evidence="16">Stoneville</strain>
        <tissue evidence="16">Whole head</tissue>
    </source>
</reference>
<evidence type="ECO:0000256" key="4">
    <source>
        <dbReference type="ARBA" id="ARBA00022763"/>
    </source>
</evidence>
<dbReference type="InterPro" id="IPR004036">
    <property type="entry name" value="Endonuclease-III-like_CS2"/>
</dbReference>
<keyword evidence="13" id="KW-0539">Nucleus</keyword>
<keyword evidence="10 13" id="KW-0456">Lyase</keyword>
<comment type="subcellular location">
    <subcellularLocation>
        <location evidence="13">Nucleus</location>
    </subcellularLocation>
    <subcellularLocation>
        <location evidence="13">Mitochondrion</location>
    </subcellularLocation>
</comment>
<protein>
    <recommendedName>
        <fullName evidence="13">Endonuclease III homolog</fullName>
        <ecNumber evidence="13">3.2.2.-</ecNumber>
        <ecNumber evidence="13">4.2.99.18</ecNumber>
    </recommendedName>
    <alternativeName>
        <fullName evidence="13">Bifunctional DNA N-glycosylase/DNA-(apurinic or apyrimidinic site) lyase</fullName>
        <shortName evidence="13">DNA glycosylase/AP lyase</shortName>
    </alternativeName>
</protein>
<keyword evidence="5 13" id="KW-0378">Hydrolase</keyword>
<evidence type="ECO:0000256" key="12">
    <source>
        <dbReference type="ARBA" id="ARBA00044632"/>
    </source>
</evidence>
<dbReference type="FunFam" id="1.10.1670.10:FF:000003">
    <property type="entry name" value="Endonuclease III homolog"/>
    <property type="match status" value="1"/>
</dbReference>
<dbReference type="CDD" id="cd00056">
    <property type="entry name" value="ENDO3c"/>
    <property type="match status" value="1"/>
</dbReference>
<dbReference type="GO" id="GO:0140078">
    <property type="term" value="F:class I DNA-(apurinic or apyrimidinic site) endonuclease activity"/>
    <property type="evidence" value="ECO:0007669"/>
    <property type="project" value="UniProtKB-EC"/>
</dbReference>
<evidence type="ECO:0000259" key="15">
    <source>
        <dbReference type="SMART" id="SM00478"/>
    </source>
</evidence>
<keyword evidence="6" id="KW-0809">Transit peptide</keyword>
<dbReference type="GO" id="GO:0006285">
    <property type="term" value="P:base-excision repair, AP site formation"/>
    <property type="evidence" value="ECO:0007669"/>
    <property type="project" value="UniProtKB-UniRule"/>
</dbReference>
<dbReference type="AlphaFoldDB" id="A0A8J6H7Z3"/>
<evidence type="ECO:0000256" key="7">
    <source>
        <dbReference type="ARBA" id="ARBA00023004"/>
    </source>
</evidence>
<dbReference type="Gene3D" id="1.10.340.30">
    <property type="entry name" value="Hypothetical protein, domain 2"/>
    <property type="match status" value="1"/>
</dbReference>
<evidence type="ECO:0000256" key="3">
    <source>
        <dbReference type="ARBA" id="ARBA00022723"/>
    </source>
</evidence>
<dbReference type="PANTHER" id="PTHR43286:SF1">
    <property type="entry name" value="ENDONUCLEASE III-LIKE PROTEIN 1"/>
    <property type="match status" value="1"/>
</dbReference>
<organism evidence="16 17">
    <name type="scientific">Tenebrio molitor</name>
    <name type="common">Yellow mealworm beetle</name>
    <dbReference type="NCBI Taxonomy" id="7067"/>
    <lineage>
        <taxon>Eukaryota</taxon>
        <taxon>Metazoa</taxon>
        <taxon>Ecdysozoa</taxon>
        <taxon>Arthropoda</taxon>
        <taxon>Hexapoda</taxon>
        <taxon>Insecta</taxon>
        <taxon>Pterygota</taxon>
        <taxon>Neoptera</taxon>
        <taxon>Endopterygota</taxon>
        <taxon>Coleoptera</taxon>
        <taxon>Polyphaga</taxon>
        <taxon>Cucujiformia</taxon>
        <taxon>Tenebrionidae</taxon>
        <taxon>Tenebrio</taxon>
    </lineage>
</organism>
<dbReference type="EC" id="4.2.99.18" evidence="13"/>
<dbReference type="GO" id="GO:0005739">
    <property type="term" value="C:mitochondrion"/>
    <property type="evidence" value="ECO:0007669"/>
    <property type="project" value="UniProtKB-SubCell"/>
</dbReference>
<dbReference type="Proteomes" id="UP000719412">
    <property type="component" value="Unassembled WGS sequence"/>
</dbReference>
<dbReference type="GO" id="GO:0051539">
    <property type="term" value="F:4 iron, 4 sulfur cluster binding"/>
    <property type="evidence" value="ECO:0007669"/>
    <property type="project" value="UniProtKB-KW"/>
</dbReference>
<evidence type="ECO:0000256" key="8">
    <source>
        <dbReference type="ARBA" id="ARBA00023014"/>
    </source>
</evidence>
<evidence type="ECO:0000256" key="9">
    <source>
        <dbReference type="ARBA" id="ARBA00023204"/>
    </source>
</evidence>
<dbReference type="InterPro" id="IPR003265">
    <property type="entry name" value="HhH-GPD_domain"/>
</dbReference>
<dbReference type="FunFam" id="1.10.340.30:FF:000005">
    <property type="entry name" value="Endonuclease III-like protein 1"/>
    <property type="match status" value="1"/>
</dbReference>
<keyword evidence="17" id="KW-1185">Reference proteome</keyword>
<accession>A0A8J6H7Z3</accession>
<dbReference type="PROSITE" id="PS01155">
    <property type="entry name" value="ENDONUCLEASE_III_2"/>
    <property type="match status" value="1"/>
</dbReference>
<dbReference type="PANTHER" id="PTHR43286">
    <property type="entry name" value="ENDONUCLEASE III-LIKE PROTEIN 1"/>
    <property type="match status" value="1"/>
</dbReference>
<dbReference type="GO" id="GO:0005634">
    <property type="term" value="C:nucleus"/>
    <property type="evidence" value="ECO:0007669"/>
    <property type="project" value="UniProtKB-SubCell"/>
</dbReference>
<keyword evidence="13" id="KW-0496">Mitochondrion</keyword>
<keyword evidence="11 13" id="KW-0326">Glycosidase</keyword>
<proteinExistence type="inferred from homology"/>
<keyword evidence="7" id="KW-0408">Iron</keyword>
<evidence type="ECO:0000256" key="10">
    <source>
        <dbReference type="ARBA" id="ARBA00023239"/>
    </source>
</evidence>
<dbReference type="InterPro" id="IPR023170">
    <property type="entry name" value="HhH_base_excis_C"/>
</dbReference>
<sequence>MKRIIRDQPTKSDRVTRSSRAVKALESESGQKSELGKSAPKSKTVEEPVPETSKGVRKNKSVKREHIKIESEGDEVPLVKSVKKAPPNDWEQVLANLREMRKNSDAPVDSMGCDKCQDETASPEVIRYQALLSLMLSSQTKDQITHAAMLKLQQHGCTIDNILETSDEKLGELIYPVSFWKNKVKYIKKTTELLKNEYKGDIPKTVANLCKLPGVGPKMAHLCMKTAWGEVTGIGVDTHVHRITNRLGWVKSKTPEDTRKGLEDWLPKEYWSEVNHLLVGFGQQVCLPTKPQCVTCLNNSICPFGASLVKMESKKGKKN</sequence>
<evidence type="ECO:0000256" key="2">
    <source>
        <dbReference type="ARBA" id="ARBA00022485"/>
    </source>
</evidence>
<evidence type="ECO:0000256" key="6">
    <source>
        <dbReference type="ARBA" id="ARBA00022946"/>
    </source>
</evidence>
<dbReference type="InterPro" id="IPR011257">
    <property type="entry name" value="DNA_glycosylase"/>
</dbReference>